<dbReference type="AlphaFoldDB" id="A0A069SLB4"/>
<sequence>MKNKVIVTACTLLAMATASAQNAYDAEKLLGNDLNGTARFVGMGGAMGALGGDISVMSSNPAGIGIFRSNDVSVSFGFNNTSTKSNFSGVSMNEDKTRASFDQIGFVYSNKIGNNTSLRFVNFGFNYHKSKNFNRLFSMGGALDNMSQSFQLAQEMERYGLTESEFNDILDAKNPYTKYWNQLPVLGVMGVRTGVVDWFNDPEKNIHAPWGWNGFNNNFFSKETGGISQYDFNVSFNIEDRVYLGATLGVYDVNYDRYTSYTENLNDDKGADNGGYTLDNYYRLEGTGLDLKLGVIVRPIESSPFRLGFAVHTPTWYDLRESYNATLSSDILAYEKPYIQTLSDFLVTPEYDYLTYDYNLTTPWKFNVSAGTTFAGAVAVGAEYEYQDYSSSKLKDVDGYELGDQPSVENYLKGVHTFRIGMETRIIPEFSIRAGYNYSSAAFSKDAYSALSLYSTRTDFNNTESKNTFTFGLGYRGSVIYADLAYKYDMYKSNFYAFDDNIDLPATKVDNERHQLLLTVGARF</sequence>
<evidence type="ECO:0000256" key="4">
    <source>
        <dbReference type="ARBA" id="ARBA00022692"/>
    </source>
</evidence>
<keyword evidence="3" id="KW-1134">Transmembrane beta strand</keyword>
<feature type="chain" id="PRO_5001669842" evidence="8">
    <location>
        <begin position="21"/>
        <end position="524"/>
    </location>
</feature>
<evidence type="ECO:0000256" key="5">
    <source>
        <dbReference type="ARBA" id="ARBA00022729"/>
    </source>
</evidence>
<keyword evidence="4" id="KW-0812">Transmembrane</keyword>
<dbReference type="SUPFAM" id="SSF56935">
    <property type="entry name" value="Porins"/>
    <property type="match status" value="1"/>
</dbReference>
<accession>A0A069SLB4</accession>
<evidence type="ECO:0000256" key="7">
    <source>
        <dbReference type="ARBA" id="ARBA00023237"/>
    </source>
</evidence>
<evidence type="ECO:0000256" key="3">
    <source>
        <dbReference type="ARBA" id="ARBA00022452"/>
    </source>
</evidence>
<dbReference type="GO" id="GO:0009279">
    <property type="term" value="C:cell outer membrane"/>
    <property type="evidence" value="ECO:0007669"/>
    <property type="project" value="UniProtKB-SubCell"/>
</dbReference>
<dbReference type="PANTHER" id="PTHR35093:SF8">
    <property type="entry name" value="OUTER MEMBRANE PROTEIN NMB0088-RELATED"/>
    <property type="match status" value="1"/>
</dbReference>
<dbReference type="GO" id="GO:0015483">
    <property type="term" value="F:long-chain fatty acid transporting porin activity"/>
    <property type="evidence" value="ECO:0007669"/>
    <property type="project" value="TreeGrafter"/>
</dbReference>
<evidence type="ECO:0000256" key="6">
    <source>
        <dbReference type="ARBA" id="ARBA00023136"/>
    </source>
</evidence>
<dbReference type="Gene3D" id="2.40.160.60">
    <property type="entry name" value="Outer membrane protein transport protein (OMPP1/FadL/TodX)"/>
    <property type="match status" value="2"/>
</dbReference>
<dbReference type="PATRIC" id="fig|1339352.3.peg.968"/>
<reference evidence="9 10" key="1">
    <citation type="submission" date="2014-04" db="EMBL/GenBank/DDBJ databases">
        <authorList>
            <person name="Sears C."/>
            <person name="Carroll K."/>
            <person name="Sack B.R."/>
            <person name="Qadri F."/>
            <person name="Myers L.L."/>
            <person name="Chung G.-T."/>
            <person name="Escheverria P."/>
            <person name="Fraser C.M."/>
            <person name="Sadzewicz L."/>
            <person name="Shefchek K.A."/>
            <person name="Tallon L."/>
            <person name="Das S.P."/>
            <person name="Daugherty S."/>
            <person name="Mongodin E.F."/>
        </authorList>
    </citation>
    <scope>NUCLEOTIDE SEQUENCE [LARGE SCALE GENOMIC DNA]</scope>
    <source>
        <strain evidence="9 10">3975 RP4</strain>
    </source>
</reference>
<evidence type="ECO:0000256" key="2">
    <source>
        <dbReference type="ARBA" id="ARBA00008163"/>
    </source>
</evidence>
<gene>
    <name evidence="9" type="ORF">M099_1001</name>
</gene>
<name>A0A069SLB4_PHOVU</name>
<organism evidence="9 10">
    <name type="scientific">Phocaeicola vulgatus str. 3975 RP4</name>
    <dbReference type="NCBI Taxonomy" id="1339352"/>
    <lineage>
        <taxon>Bacteria</taxon>
        <taxon>Pseudomonadati</taxon>
        <taxon>Bacteroidota</taxon>
        <taxon>Bacteroidia</taxon>
        <taxon>Bacteroidales</taxon>
        <taxon>Bacteroidaceae</taxon>
        <taxon>Phocaeicola</taxon>
    </lineage>
</organism>
<evidence type="ECO:0000256" key="8">
    <source>
        <dbReference type="SAM" id="SignalP"/>
    </source>
</evidence>
<dbReference type="EMBL" id="JNHM01000012">
    <property type="protein sequence ID" value="KDS55704.1"/>
    <property type="molecule type" value="Genomic_DNA"/>
</dbReference>
<keyword evidence="7" id="KW-0998">Cell outer membrane</keyword>
<dbReference type="InterPro" id="IPR005017">
    <property type="entry name" value="OMPP1/FadL/TodX"/>
</dbReference>
<evidence type="ECO:0000313" key="10">
    <source>
        <dbReference type="Proteomes" id="UP000027661"/>
    </source>
</evidence>
<evidence type="ECO:0000313" key="9">
    <source>
        <dbReference type="EMBL" id="KDS55704.1"/>
    </source>
</evidence>
<dbReference type="PANTHER" id="PTHR35093">
    <property type="entry name" value="OUTER MEMBRANE PROTEIN NMB0088-RELATED"/>
    <property type="match status" value="1"/>
</dbReference>
<comment type="similarity">
    <text evidence="2">Belongs to the OmpP1/FadL family.</text>
</comment>
<proteinExistence type="inferred from homology"/>
<protein>
    <submittedName>
        <fullName evidence="9">Outer membrane transport family protein</fullName>
    </submittedName>
</protein>
<keyword evidence="6" id="KW-0472">Membrane</keyword>
<comment type="subcellular location">
    <subcellularLocation>
        <location evidence="1">Cell outer membrane</location>
        <topology evidence="1">Multi-pass membrane protein</topology>
    </subcellularLocation>
</comment>
<dbReference type="Proteomes" id="UP000027661">
    <property type="component" value="Unassembled WGS sequence"/>
</dbReference>
<evidence type="ECO:0000256" key="1">
    <source>
        <dbReference type="ARBA" id="ARBA00004571"/>
    </source>
</evidence>
<comment type="caution">
    <text evidence="9">The sequence shown here is derived from an EMBL/GenBank/DDBJ whole genome shotgun (WGS) entry which is preliminary data.</text>
</comment>
<dbReference type="RefSeq" id="WP_032952519.1">
    <property type="nucleotide sequence ID" value="NZ_JNHM01000012.1"/>
</dbReference>
<feature type="signal peptide" evidence="8">
    <location>
        <begin position="1"/>
        <end position="20"/>
    </location>
</feature>
<keyword evidence="5 8" id="KW-0732">Signal</keyword>